<proteinExistence type="predicted"/>
<comment type="caution">
    <text evidence="1">The sequence shown here is derived from an EMBL/GenBank/DDBJ whole genome shotgun (WGS) entry which is preliminary data.</text>
</comment>
<sequence length="238" mass="24119">MDRRADRVRRALAGLGGALVLGAGGVLAGCSSASPPSRPTGIDELTVPTPSPDPTDFVARVDNPWLPLTPGTTLTYELVEGGAAPAGGDVVVAVRDDTVDVDGVAATAVDRTDPDGTVVTDLYAQDRSGNVWWLGREGVWRAGVDGAEAGLAVPAHPRIGDGWRPAYAEGVVEDVATVVSTDAGSTGPGGTFGGLLEIETTSELPGASDVSTLYAEGLGVVSRSDDDSLLRILDVSGG</sequence>
<evidence type="ECO:0000313" key="1">
    <source>
        <dbReference type="EMBL" id="MXG89456.1"/>
    </source>
</evidence>
<dbReference type="RefSeq" id="WP_160876920.1">
    <property type="nucleotide sequence ID" value="NZ_WUEK01000004.1"/>
</dbReference>
<dbReference type="PROSITE" id="PS51257">
    <property type="entry name" value="PROKAR_LIPOPROTEIN"/>
    <property type="match status" value="1"/>
</dbReference>
<organism evidence="1 2">
    <name type="scientific">Nocardioides flavescens</name>
    <dbReference type="NCBI Taxonomy" id="2691959"/>
    <lineage>
        <taxon>Bacteria</taxon>
        <taxon>Bacillati</taxon>
        <taxon>Actinomycetota</taxon>
        <taxon>Actinomycetes</taxon>
        <taxon>Propionibacteriales</taxon>
        <taxon>Nocardioidaceae</taxon>
        <taxon>Nocardioides</taxon>
    </lineage>
</organism>
<protein>
    <submittedName>
        <fullName evidence="1">Uncharacterized protein</fullName>
    </submittedName>
</protein>
<accession>A0A6L7EUU5</accession>
<dbReference type="Proteomes" id="UP000473325">
    <property type="component" value="Unassembled WGS sequence"/>
</dbReference>
<gene>
    <name evidence="1" type="ORF">GRQ65_07820</name>
</gene>
<dbReference type="EMBL" id="WUEK01000004">
    <property type="protein sequence ID" value="MXG89456.1"/>
    <property type="molecule type" value="Genomic_DNA"/>
</dbReference>
<keyword evidence="2" id="KW-1185">Reference proteome</keyword>
<reference evidence="1 2" key="1">
    <citation type="submission" date="2019-12" db="EMBL/GenBank/DDBJ databases">
        <authorList>
            <person name="Kun Z."/>
        </authorList>
    </citation>
    <scope>NUCLEOTIDE SEQUENCE [LARGE SCALE GENOMIC DNA]</scope>
    <source>
        <strain evidence="1 2">YIM 123512</strain>
    </source>
</reference>
<dbReference type="AlphaFoldDB" id="A0A6L7EUU5"/>
<name>A0A6L7EUU5_9ACTN</name>
<evidence type="ECO:0000313" key="2">
    <source>
        <dbReference type="Proteomes" id="UP000473325"/>
    </source>
</evidence>